<evidence type="ECO:0000313" key="6">
    <source>
        <dbReference type="Proteomes" id="UP001519290"/>
    </source>
</evidence>
<keyword evidence="2 5" id="KW-0378">Hydrolase</keyword>
<dbReference type="Proteomes" id="UP001519290">
    <property type="component" value="Unassembled WGS sequence"/>
</dbReference>
<keyword evidence="1" id="KW-0479">Metal-binding</keyword>
<accession>A0ABS4X7B8</accession>
<dbReference type="SUPFAM" id="SSF52768">
    <property type="entry name" value="Arginase/deacetylase"/>
    <property type="match status" value="1"/>
</dbReference>
<evidence type="ECO:0000313" key="5">
    <source>
        <dbReference type="EMBL" id="MBP2384367.1"/>
    </source>
</evidence>
<comment type="similarity">
    <text evidence="4">Belongs to the arginase family.</text>
</comment>
<dbReference type="Gene3D" id="3.40.800.10">
    <property type="entry name" value="Ureohydrolase domain"/>
    <property type="match status" value="1"/>
</dbReference>
<reference evidence="5 6" key="1">
    <citation type="submission" date="2021-03" db="EMBL/GenBank/DDBJ databases">
        <title>Sequencing the genomes of 1000 actinobacteria strains.</title>
        <authorList>
            <person name="Klenk H.-P."/>
        </authorList>
    </citation>
    <scope>NUCLEOTIDE SEQUENCE [LARGE SCALE GENOMIC DNA]</scope>
    <source>
        <strain evidence="5 6">DSM 14566</strain>
    </source>
</reference>
<evidence type="ECO:0000256" key="1">
    <source>
        <dbReference type="ARBA" id="ARBA00022723"/>
    </source>
</evidence>
<dbReference type="PANTHER" id="PTHR43782:SF3">
    <property type="entry name" value="ARGINASE"/>
    <property type="match status" value="1"/>
</dbReference>
<dbReference type="EMBL" id="JAGIOD010000002">
    <property type="protein sequence ID" value="MBP2384367.1"/>
    <property type="molecule type" value="Genomic_DNA"/>
</dbReference>
<sequence length="292" mass="30486">MRLICSPFHLGRENVGMGQGPRQFVDHGAVTVLEELGLQVEVRWVQRPERSAKLDHGTGNAFAVQVALAAEVADAIETGQSPVVLGGNCSTILGAVGGMPASTGLVFFDAHADANTPETTTSGFLDGMPVAVATGRCWQNLAGQIPGFAPLPDGRVLLVGQRSIDPDEQRLLDESQIGVVTATQLDDEVLLAGALDRLGAEVEGVHLHVDLDVIDSSDGLANEQWAEEPGPSLSQLTAAIGQVGQRVPVRSVSLTSYNPDVDTDGRALRSGLTIFGALGALVAGRRSGTSNR</sequence>
<organism evidence="5 6">
    <name type="scientific">Brachybacterium sacelli</name>
    <dbReference type="NCBI Taxonomy" id="173364"/>
    <lineage>
        <taxon>Bacteria</taxon>
        <taxon>Bacillati</taxon>
        <taxon>Actinomycetota</taxon>
        <taxon>Actinomycetes</taxon>
        <taxon>Micrococcales</taxon>
        <taxon>Dermabacteraceae</taxon>
        <taxon>Brachybacterium</taxon>
    </lineage>
</organism>
<dbReference type="Pfam" id="PF00491">
    <property type="entry name" value="Arginase"/>
    <property type="match status" value="1"/>
</dbReference>
<evidence type="ECO:0000256" key="4">
    <source>
        <dbReference type="PROSITE-ProRule" id="PRU00742"/>
    </source>
</evidence>
<dbReference type="PANTHER" id="PTHR43782">
    <property type="entry name" value="ARGINASE"/>
    <property type="match status" value="1"/>
</dbReference>
<dbReference type="PROSITE" id="PS51409">
    <property type="entry name" value="ARGINASE_2"/>
    <property type="match status" value="1"/>
</dbReference>
<dbReference type="RefSeq" id="WP_209905223.1">
    <property type="nucleotide sequence ID" value="NZ_BAAAJW010000013.1"/>
</dbReference>
<comment type="caution">
    <text evidence="5">The sequence shown here is derived from an EMBL/GenBank/DDBJ whole genome shotgun (WGS) entry which is preliminary data.</text>
</comment>
<dbReference type="EC" id="3.5.3.1" evidence="5"/>
<keyword evidence="3" id="KW-0464">Manganese</keyword>
<dbReference type="InterPro" id="IPR006035">
    <property type="entry name" value="Ureohydrolase"/>
</dbReference>
<name>A0ABS4X7B8_9MICO</name>
<evidence type="ECO:0000256" key="2">
    <source>
        <dbReference type="ARBA" id="ARBA00022801"/>
    </source>
</evidence>
<proteinExistence type="inferred from homology"/>
<keyword evidence="6" id="KW-1185">Reference proteome</keyword>
<evidence type="ECO:0000256" key="3">
    <source>
        <dbReference type="ARBA" id="ARBA00023211"/>
    </source>
</evidence>
<dbReference type="CDD" id="cd09999">
    <property type="entry name" value="Arginase-like_1"/>
    <property type="match status" value="1"/>
</dbReference>
<protein>
    <submittedName>
        <fullName evidence="5">Arginase</fullName>
        <ecNumber evidence="5">3.5.3.1</ecNumber>
    </submittedName>
</protein>
<gene>
    <name evidence="5" type="ORF">JOF43_004356</name>
</gene>
<dbReference type="GO" id="GO:0004053">
    <property type="term" value="F:arginase activity"/>
    <property type="evidence" value="ECO:0007669"/>
    <property type="project" value="UniProtKB-EC"/>
</dbReference>
<dbReference type="InterPro" id="IPR023696">
    <property type="entry name" value="Ureohydrolase_dom_sf"/>
</dbReference>